<evidence type="ECO:0000256" key="4">
    <source>
        <dbReference type="ARBA" id="ARBA00022832"/>
    </source>
</evidence>
<dbReference type="NCBIfam" id="NF011250">
    <property type="entry name" value="PRK14656.1"/>
    <property type="match status" value="1"/>
</dbReference>
<reference evidence="10 11" key="1">
    <citation type="submission" date="2019-04" db="EMBL/GenBank/DDBJ databases">
        <title>Geobacter ruber sp. nov., ferric-reducing bacteria isolated from paddy soil.</title>
        <authorList>
            <person name="Xu Z."/>
            <person name="Masuda Y."/>
            <person name="Itoh H."/>
            <person name="Senoo K."/>
        </authorList>
    </citation>
    <scope>NUCLEOTIDE SEQUENCE [LARGE SCALE GENOMIC DNA]</scope>
    <source>
        <strain evidence="10 11">Red88</strain>
    </source>
</reference>
<dbReference type="Proteomes" id="UP000324298">
    <property type="component" value="Unassembled WGS sequence"/>
</dbReference>
<dbReference type="InterPro" id="IPR004568">
    <property type="entry name" value="Ppantetheine-prot_Trfase_dom"/>
</dbReference>
<dbReference type="GO" id="GO:0006633">
    <property type="term" value="P:fatty acid biosynthetic process"/>
    <property type="evidence" value="ECO:0007669"/>
    <property type="project" value="UniProtKB-UniRule"/>
</dbReference>
<keyword evidence="6 8" id="KW-0443">Lipid metabolism</keyword>
<dbReference type="Gene3D" id="3.90.470.20">
    <property type="entry name" value="4'-phosphopantetheinyl transferase domain"/>
    <property type="match status" value="1"/>
</dbReference>
<comment type="catalytic activity">
    <reaction evidence="8">
        <text>apo-[ACP] + CoA = holo-[ACP] + adenosine 3',5'-bisphosphate + H(+)</text>
        <dbReference type="Rhea" id="RHEA:12068"/>
        <dbReference type="Rhea" id="RHEA-COMP:9685"/>
        <dbReference type="Rhea" id="RHEA-COMP:9690"/>
        <dbReference type="ChEBI" id="CHEBI:15378"/>
        <dbReference type="ChEBI" id="CHEBI:29999"/>
        <dbReference type="ChEBI" id="CHEBI:57287"/>
        <dbReference type="ChEBI" id="CHEBI:58343"/>
        <dbReference type="ChEBI" id="CHEBI:64479"/>
        <dbReference type="EC" id="2.7.8.7"/>
    </reaction>
</comment>
<evidence type="ECO:0000313" key="11">
    <source>
        <dbReference type="Proteomes" id="UP000324298"/>
    </source>
</evidence>
<comment type="cofactor">
    <cofactor evidence="8">
        <name>Mg(2+)</name>
        <dbReference type="ChEBI" id="CHEBI:18420"/>
    </cofactor>
</comment>
<keyword evidence="8" id="KW-0963">Cytoplasm</keyword>
<keyword evidence="5 8" id="KW-0460">Magnesium</keyword>
<dbReference type="SUPFAM" id="SSF56214">
    <property type="entry name" value="4'-phosphopantetheinyl transferase"/>
    <property type="match status" value="1"/>
</dbReference>
<dbReference type="EC" id="2.7.8.7" evidence="8"/>
<evidence type="ECO:0000256" key="1">
    <source>
        <dbReference type="ARBA" id="ARBA00022516"/>
    </source>
</evidence>
<dbReference type="OrthoDB" id="517356at2"/>
<evidence type="ECO:0000256" key="3">
    <source>
        <dbReference type="ARBA" id="ARBA00022723"/>
    </source>
</evidence>
<evidence type="ECO:0000256" key="7">
    <source>
        <dbReference type="ARBA" id="ARBA00023160"/>
    </source>
</evidence>
<feature type="domain" description="4'-phosphopantetheinyl transferase" evidence="9">
    <location>
        <begin position="4"/>
        <end position="103"/>
    </location>
</feature>
<keyword evidence="11" id="KW-1185">Reference proteome</keyword>
<evidence type="ECO:0000259" key="9">
    <source>
        <dbReference type="Pfam" id="PF01648"/>
    </source>
</evidence>
<proteinExistence type="inferred from homology"/>
<keyword evidence="7 8" id="KW-0275">Fatty acid biosynthesis</keyword>
<dbReference type="InterPro" id="IPR002582">
    <property type="entry name" value="ACPS"/>
</dbReference>
<dbReference type="NCBIfam" id="NF000832">
    <property type="entry name" value="PRK00070.3-2"/>
    <property type="match status" value="1"/>
</dbReference>
<dbReference type="Pfam" id="PF01648">
    <property type="entry name" value="ACPS"/>
    <property type="match status" value="1"/>
</dbReference>
<evidence type="ECO:0000256" key="5">
    <source>
        <dbReference type="ARBA" id="ARBA00022842"/>
    </source>
</evidence>
<dbReference type="InterPro" id="IPR008278">
    <property type="entry name" value="4-PPantetheinyl_Trfase_dom"/>
</dbReference>
<comment type="similarity">
    <text evidence="8">Belongs to the P-Pant transferase superfamily. AcpS family.</text>
</comment>
<dbReference type="InterPro" id="IPR037143">
    <property type="entry name" value="4-PPantetheinyl_Trfase_dom_sf"/>
</dbReference>
<keyword evidence="3 8" id="KW-0479">Metal-binding</keyword>
<gene>
    <name evidence="8" type="primary">acpS</name>
    <name evidence="10" type="ORF">ET418_02380</name>
</gene>
<evidence type="ECO:0000256" key="2">
    <source>
        <dbReference type="ARBA" id="ARBA00022679"/>
    </source>
</evidence>
<keyword evidence="2 8" id="KW-0808">Transferase</keyword>
<organism evidence="10 11">
    <name type="scientific">Oryzomonas rubra</name>
    <dbReference type="NCBI Taxonomy" id="2509454"/>
    <lineage>
        <taxon>Bacteria</taxon>
        <taxon>Pseudomonadati</taxon>
        <taxon>Thermodesulfobacteriota</taxon>
        <taxon>Desulfuromonadia</taxon>
        <taxon>Geobacterales</taxon>
        <taxon>Geobacteraceae</taxon>
        <taxon>Oryzomonas</taxon>
    </lineage>
</organism>
<name>A0A5A9XT04_9BACT</name>
<dbReference type="RefSeq" id="WP_149305968.1">
    <property type="nucleotide sequence ID" value="NZ_SRSD01000001.1"/>
</dbReference>
<dbReference type="EMBL" id="SRSD01000001">
    <property type="protein sequence ID" value="KAA0895388.1"/>
    <property type="molecule type" value="Genomic_DNA"/>
</dbReference>
<keyword evidence="4 8" id="KW-0276">Fatty acid metabolism</keyword>
<accession>A0A5A9XT04</accession>
<dbReference type="NCBIfam" id="TIGR00516">
    <property type="entry name" value="acpS"/>
    <property type="match status" value="1"/>
</dbReference>
<dbReference type="AlphaFoldDB" id="A0A5A9XT04"/>
<comment type="subcellular location">
    <subcellularLocation>
        <location evidence="8">Cytoplasm</location>
    </subcellularLocation>
</comment>
<protein>
    <recommendedName>
        <fullName evidence="8">Holo-[acyl-carrier-protein] synthase</fullName>
        <shortName evidence="8">Holo-ACP synthase</shortName>
        <ecNumber evidence="8">2.7.8.7</ecNumber>
    </recommendedName>
    <alternativeName>
        <fullName evidence="8">4'-phosphopantetheinyl transferase AcpS</fullName>
    </alternativeName>
</protein>
<evidence type="ECO:0000256" key="6">
    <source>
        <dbReference type="ARBA" id="ARBA00023098"/>
    </source>
</evidence>
<comment type="caution">
    <text evidence="10">The sequence shown here is derived from an EMBL/GenBank/DDBJ whole genome shotgun (WGS) entry which is preliminary data.</text>
</comment>
<dbReference type="GO" id="GO:0005737">
    <property type="term" value="C:cytoplasm"/>
    <property type="evidence" value="ECO:0007669"/>
    <property type="project" value="UniProtKB-SubCell"/>
</dbReference>
<sequence length="126" mass="13736">MISGIGIDTVEIGRFRRFLEDGNQAIIARIFSREERDRCSVRKDAASCYAARFAAKEAFLKALGSGLRDGISWHDMEVVNNESGKPDLRLTGQAHKIFTERGLGTAFLSLSHDGGQAVAVVVLEAP</sequence>
<feature type="binding site" evidence="8">
    <location>
        <position position="57"/>
    </location>
    <ligand>
        <name>Mg(2+)</name>
        <dbReference type="ChEBI" id="CHEBI:18420"/>
    </ligand>
</feature>
<evidence type="ECO:0000313" key="10">
    <source>
        <dbReference type="EMBL" id="KAA0895388.1"/>
    </source>
</evidence>
<feature type="binding site" evidence="8">
    <location>
        <position position="8"/>
    </location>
    <ligand>
        <name>Mg(2+)</name>
        <dbReference type="ChEBI" id="CHEBI:18420"/>
    </ligand>
</feature>
<dbReference type="GO" id="GO:0000287">
    <property type="term" value="F:magnesium ion binding"/>
    <property type="evidence" value="ECO:0007669"/>
    <property type="project" value="UniProtKB-UniRule"/>
</dbReference>
<dbReference type="GO" id="GO:0008897">
    <property type="term" value="F:holo-[acyl-carrier-protein] synthase activity"/>
    <property type="evidence" value="ECO:0007669"/>
    <property type="project" value="UniProtKB-UniRule"/>
</dbReference>
<keyword evidence="1 8" id="KW-0444">Lipid biosynthesis</keyword>
<evidence type="ECO:0000256" key="8">
    <source>
        <dbReference type="HAMAP-Rule" id="MF_00101"/>
    </source>
</evidence>
<comment type="function">
    <text evidence="8">Transfers the 4'-phosphopantetheine moiety from coenzyme A to a Ser of acyl-carrier-protein.</text>
</comment>
<dbReference type="HAMAP" id="MF_00101">
    <property type="entry name" value="AcpS"/>
    <property type="match status" value="1"/>
</dbReference>
<dbReference type="NCBIfam" id="TIGR00556">
    <property type="entry name" value="pantethn_trn"/>
    <property type="match status" value="1"/>
</dbReference>